<name>A0ABS6GL41_9BACI</name>
<sequence length="76" mass="8751">MAQFITKLLAGILLILFLIRLFNNQLEIPSFLYYVVGMFFLLIVSLTYWKDQRIGLSLFVLIVAIMTGFVAVAEIY</sequence>
<protein>
    <recommendedName>
        <fullName evidence="4">DUF3953 domain-containing protein</fullName>
    </recommendedName>
</protein>
<keyword evidence="1" id="KW-0472">Membrane</keyword>
<dbReference type="RefSeq" id="WP_144161143.1">
    <property type="nucleotide sequence ID" value="NZ_CAUPKR010000003.1"/>
</dbReference>
<feature type="transmembrane region" description="Helical" evidence="1">
    <location>
        <begin position="31"/>
        <end position="49"/>
    </location>
</feature>
<keyword evidence="3" id="KW-1185">Reference proteome</keyword>
<proteinExistence type="predicted"/>
<gene>
    <name evidence="2" type="ORF">KQ486_02480</name>
</gene>
<keyword evidence="1" id="KW-1133">Transmembrane helix</keyword>
<evidence type="ECO:0000256" key="1">
    <source>
        <dbReference type="SAM" id="Phobius"/>
    </source>
</evidence>
<evidence type="ECO:0000313" key="3">
    <source>
        <dbReference type="Proteomes" id="UP000812672"/>
    </source>
</evidence>
<dbReference type="EMBL" id="JAHLZF010000002">
    <property type="protein sequence ID" value="MBU6079874.1"/>
    <property type="molecule type" value="Genomic_DNA"/>
</dbReference>
<dbReference type="Proteomes" id="UP000812672">
    <property type="component" value="Unassembled WGS sequence"/>
</dbReference>
<evidence type="ECO:0008006" key="4">
    <source>
        <dbReference type="Google" id="ProtNLM"/>
    </source>
</evidence>
<accession>A0ABS6GL41</accession>
<evidence type="ECO:0000313" key="2">
    <source>
        <dbReference type="EMBL" id="MBU6079874.1"/>
    </source>
</evidence>
<keyword evidence="1" id="KW-0812">Transmembrane</keyword>
<reference evidence="2 3" key="1">
    <citation type="journal article" date="2011" name="Int. J. Syst. Evol. Microbiol.">
        <title>Allobacillus halotolerans gen. nov., sp. nov. isolated from shrimp paste.</title>
        <authorList>
            <person name="Sheu S.Y."/>
            <person name="Arun A.B."/>
            <person name="Jiang S.R."/>
            <person name="Young C.C."/>
            <person name="Chen W.M."/>
        </authorList>
    </citation>
    <scope>NUCLEOTIDE SEQUENCE [LARGE SCALE GENOMIC DNA]</scope>
    <source>
        <strain evidence="2 3">LMG 24826</strain>
    </source>
</reference>
<comment type="caution">
    <text evidence="2">The sequence shown here is derived from an EMBL/GenBank/DDBJ whole genome shotgun (WGS) entry which is preliminary data.</text>
</comment>
<organism evidence="2 3">
    <name type="scientific">Allobacillus halotolerans</name>
    <dbReference type="NCBI Taxonomy" id="570278"/>
    <lineage>
        <taxon>Bacteria</taxon>
        <taxon>Bacillati</taxon>
        <taxon>Bacillota</taxon>
        <taxon>Bacilli</taxon>
        <taxon>Bacillales</taxon>
        <taxon>Bacillaceae</taxon>
        <taxon>Allobacillus</taxon>
    </lineage>
</organism>
<feature type="transmembrane region" description="Helical" evidence="1">
    <location>
        <begin position="56"/>
        <end position="75"/>
    </location>
</feature>